<feature type="region of interest" description="Disordered" evidence="2">
    <location>
        <begin position="1"/>
        <end position="25"/>
    </location>
</feature>
<evidence type="ECO:0000313" key="4">
    <source>
        <dbReference type="Proteomes" id="UP000734854"/>
    </source>
</evidence>
<dbReference type="Proteomes" id="UP000734854">
    <property type="component" value="Unassembled WGS sequence"/>
</dbReference>
<keyword evidence="1" id="KW-0175">Coiled coil</keyword>
<accession>A0A8J5KP61</accession>
<gene>
    <name evidence="3" type="ORF">ZIOFF_046775</name>
</gene>
<evidence type="ECO:0000256" key="2">
    <source>
        <dbReference type="SAM" id="MobiDB-lite"/>
    </source>
</evidence>
<evidence type="ECO:0000313" key="3">
    <source>
        <dbReference type="EMBL" id="KAG6491837.1"/>
    </source>
</evidence>
<reference evidence="3 4" key="1">
    <citation type="submission" date="2020-08" db="EMBL/GenBank/DDBJ databases">
        <title>Plant Genome Project.</title>
        <authorList>
            <person name="Zhang R.-G."/>
        </authorList>
    </citation>
    <scope>NUCLEOTIDE SEQUENCE [LARGE SCALE GENOMIC DNA]</scope>
    <source>
        <tissue evidence="3">Rhizome</tissue>
    </source>
</reference>
<protein>
    <submittedName>
        <fullName evidence="3">Uncharacterized protein</fullName>
    </submittedName>
</protein>
<name>A0A8J5KP61_ZINOF</name>
<proteinExistence type="predicted"/>
<comment type="caution">
    <text evidence="3">The sequence shown here is derived from an EMBL/GenBank/DDBJ whole genome shotgun (WGS) entry which is preliminary data.</text>
</comment>
<dbReference type="EMBL" id="JACMSC010000013">
    <property type="protein sequence ID" value="KAG6491837.1"/>
    <property type="molecule type" value="Genomic_DNA"/>
</dbReference>
<evidence type="ECO:0000256" key="1">
    <source>
        <dbReference type="SAM" id="Coils"/>
    </source>
</evidence>
<organism evidence="3 4">
    <name type="scientific">Zingiber officinale</name>
    <name type="common">Ginger</name>
    <name type="synonym">Amomum zingiber</name>
    <dbReference type="NCBI Taxonomy" id="94328"/>
    <lineage>
        <taxon>Eukaryota</taxon>
        <taxon>Viridiplantae</taxon>
        <taxon>Streptophyta</taxon>
        <taxon>Embryophyta</taxon>
        <taxon>Tracheophyta</taxon>
        <taxon>Spermatophyta</taxon>
        <taxon>Magnoliopsida</taxon>
        <taxon>Liliopsida</taxon>
        <taxon>Zingiberales</taxon>
        <taxon>Zingiberaceae</taxon>
        <taxon>Zingiber</taxon>
    </lineage>
</organism>
<feature type="coiled-coil region" evidence="1">
    <location>
        <begin position="97"/>
        <end position="124"/>
    </location>
</feature>
<sequence length="151" mass="16887">MVEKRTHPLSSGAPTPAEELPTANTPREEITVSSELISAAAAKHPYLKVRFLAIFSDLIFRSFQSEEITEESPEMAILKILDEFLAKIKSNDTRLTMKELEVTLNNFKDLKKILLEKIEEIERGTFGTESAKLVLARLDSSTCTKGSFPCL</sequence>
<keyword evidence="4" id="KW-1185">Reference proteome</keyword>
<dbReference type="AlphaFoldDB" id="A0A8J5KP61"/>